<evidence type="ECO:0000259" key="3">
    <source>
        <dbReference type="Pfam" id="PF00080"/>
    </source>
</evidence>
<name>A0A8S3QMM9_MYTED</name>
<protein>
    <recommendedName>
        <fullName evidence="1">Superoxide dismutase [Cu-Zn]</fullName>
        <ecNumber evidence="1">1.15.1.1</ecNumber>
    </recommendedName>
</protein>
<organism evidence="4 5">
    <name type="scientific">Mytilus edulis</name>
    <name type="common">Blue mussel</name>
    <dbReference type="NCBI Taxonomy" id="6550"/>
    <lineage>
        <taxon>Eukaryota</taxon>
        <taxon>Metazoa</taxon>
        <taxon>Spiralia</taxon>
        <taxon>Lophotrochozoa</taxon>
        <taxon>Mollusca</taxon>
        <taxon>Bivalvia</taxon>
        <taxon>Autobranchia</taxon>
        <taxon>Pteriomorphia</taxon>
        <taxon>Mytilida</taxon>
        <taxon>Mytiloidea</taxon>
        <taxon>Mytilidae</taxon>
        <taxon>Mytilinae</taxon>
        <taxon>Mytilus</taxon>
    </lineage>
</organism>
<keyword evidence="2" id="KW-0732">Signal</keyword>
<accession>A0A8S3QMM9</accession>
<dbReference type="PANTHER" id="PTHR10003">
    <property type="entry name" value="SUPEROXIDE DISMUTASE CU-ZN -RELATED"/>
    <property type="match status" value="1"/>
</dbReference>
<feature type="chain" id="PRO_5035914417" description="Superoxide dismutase [Cu-Zn]" evidence="2">
    <location>
        <begin position="21"/>
        <end position="182"/>
    </location>
</feature>
<dbReference type="AlphaFoldDB" id="A0A8S3QMM9"/>
<evidence type="ECO:0000313" key="5">
    <source>
        <dbReference type="Proteomes" id="UP000683360"/>
    </source>
</evidence>
<dbReference type="InterPro" id="IPR024134">
    <property type="entry name" value="SOD_Cu/Zn_/chaperone"/>
</dbReference>
<keyword evidence="1" id="KW-0862">Zinc</keyword>
<dbReference type="InterPro" id="IPR001424">
    <property type="entry name" value="SOD_Cu_Zn_dom"/>
</dbReference>
<keyword evidence="1" id="KW-0479">Metal-binding</keyword>
<dbReference type="GO" id="GO:0005507">
    <property type="term" value="F:copper ion binding"/>
    <property type="evidence" value="ECO:0007669"/>
    <property type="project" value="InterPro"/>
</dbReference>
<dbReference type="SUPFAM" id="SSF49329">
    <property type="entry name" value="Cu,Zn superoxide dismutase-like"/>
    <property type="match status" value="1"/>
</dbReference>
<dbReference type="PROSITE" id="PS00332">
    <property type="entry name" value="SOD_CU_ZN_2"/>
    <property type="match status" value="1"/>
</dbReference>
<comment type="caution">
    <text evidence="4">The sequence shown here is derived from an EMBL/GenBank/DDBJ whole genome shotgun (WGS) entry which is preliminary data.</text>
</comment>
<dbReference type="Proteomes" id="UP000683360">
    <property type="component" value="Unassembled WGS sequence"/>
</dbReference>
<keyword evidence="1 4" id="KW-0560">Oxidoreductase</keyword>
<comment type="cofactor">
    <cofactor evidence="1">
        <name>Cu cation</name>
        <dbReference type="ChEBI" id="CHEBI:23378"/>
    </cofactor>
    <text evidence="1">Binds 1 copper ion per subunit.</text>
</comment>
<dbReference type="InterPro" id="IPR036423">
    <property type="entry name" value="SOD-like_Cu/Zn_dom_sf"/>
</dbReference>
<dbReference type="Gene3D" id="2.60.40.200">
    <property type="entry name" value="Superoxide dismutase, copper/zinc binding domain"/>
    <property type="match status" value="1"/>
</dbReference>
<keyword evidence="5" id="KW-1185">Reference proteome</keyword>
<dbReference type="CDD" id="cd00305">
    <property type="entry name" value="Cu-Zn_Superoxide_Dismutase"/>
    <property type="match status" value="1"/>
</dbReference>
<dbReference type="PRINTS" id="PR00068">
    <property type="entry name" value="CUZNDISMTASE"/>
</dbReference>
<dbReference type="EC" id="1.15.1.1" evidence="1"/>
<keyword evidence="1" id="KW-0186">Copper</keyword>
<feature type="domain" description="Superoxide dismutase copper/zinc binding" evidence="3">
    <location>
        <begin position="39"/>
        <end position="177"/>
    </location>
</feature>
<dbReference type="GO" id="GO:0004784">
    <property type="term" value="F:superoxide dismutase activity"/>
    <property type="evidence" value="ECO:0007669"/>
    <property type="project" value="UniProtKB-EC"/>
</dbReference>
<proteinExistence type="inferred from homology"/>
<evidence type="ECO:0000256" key="1">
    <source>
        <dbReference type="RuleBase" id="RU000393"/>
    </source>
</evidence>
<comment type="catalytic activity">
    <reaction evidence="1">
        <text>2 superoxide + 2 H(+) = H2O2 + O2</text>
        <dbReference type="Rhea" id="RHEA:20696"/>
        <dbReference type="ChEBI" id="CHEBI:15378"/>
        <dbReference type="ChEBI" id="CHEBI:15379"/>
        <dbReference type="ChEBI" id="CHEBI:16240"/>
        <dbReference type="ChEBI" id="CHEBI:18421"/>
        <dbReference type="EC" id="1.15.1.1"/>
    </reaction>
</comment>
<comment type="function">
    <text evidence="1">Destroys radicals which are normally produced within the cells and which are toxic to biological systems.</text>
</comment>
<evidence type="ECO:0000256" key="2">
    <source>
        <dbReference type="SAM" id="SignalP"/>
    </source>
</evidence>
<dbReference type="InterPro" id="IPR018152">
    <property type="entry name" value="SOD_Cu/Zn_BS"/>
</dbReference>
<evidence type="ECO:0000313" key="4">
    <source>
        <dbReference type="EMBL" id="CAG2196085.1"/>
    </source>
</evidence>
<dbReference type="EMBL" id="CAJPWZ010000543">
    <property type="protein sequence ID" value="CAG2196085.1"/>
    <property type="molecule type" value="Genomic_DNA"/>
</dbReference>
<comment type="similarity">
    <text evidence="1">Belongs to the Cu-Zn superoxide dismutase family.</text>
</comment>
<dbReference type="Pfam" id="PF00080">
    <property type="entry name" value="Sod_Cu"/>
    <property type="match status" value="1"/>
</dbReference>
<gene>
    <name evidence="4" type="ORF">MEDL_10972</name>
</gene>
<comment type="cofactor">
    <cofactor evidence="1">
        <name>Zn(2+)</name>
        <dbReference type="ChEBI" id="CHEBI:29105"/>
    </cofactor>
    <text evidence="1">Binds 1 zinc ion per subunit.</text>
</comment>
<feature type="signal peptide" evidence="2">
    <location>
        <begin position="1"/>
        <end position="20"/>
    </location>
</feature>
<sequence>MILVLALGVFVLTGTSQVQGQRDTRAYCQLYDPTNRNRVHGRLTLRQQYNTQLVEITGRIYGLRPGLHGFHVHERGTFGRDCTNAGPHFNPFNQNHAGPNDAPRRHVGDLGNIYANNWGVANLAIYDNFIRMRERRELSILGRGIVVHADPDDLGRGGNGESLETGNAGARLACCQIIHTAF</sequence>
<dbReference type="OrthoDB" id="2015551at2759"/>
<reference evidence="4" key="1">
    <citation type="submission" date="2021-03" db="EMBL/GenBank/DDBJ databases">
        <authorList>
            <person name="Bekaert M."/>
        </authorList>
    </citation>
    <scope>NUCLEOTIDE SEQUENCE</scope>
</reference>